<evidence type="ECO:0000313" key="3">
    <source>
        <dbReference type="Proteomes" id="UP000515811"/>
    </source>
</evidence>
<dbReference type="Pfam" id="PF16137">
    <property type="entry name" value="DUF4845"/>
    <property type="match status" value="1"/>
</dbReference>
<reference evidence="2 3" key="1">
    <citation type="submission" date="2020-08" db="EMBL/GenBank/DDBJ databases">
        <title>Genome sequence of Diaphorobacter ruginosibacter DSM 27467T.</title>
        <authorList>
            <person name="Hyun D.-W."/>
            <person name="Bae J.-W."/>
        </authorList>
    </citation>
    <scope>NUCLEOTIDE SEQUENCE [LARGE SCALE GENOMIC DNA]</scope>
    <source>
        <strain evidence="2 3">DSM 27467</strain>
    </source>
</reference>
<keyword evidence="3" id="KW-1185">Reference proteome</keyword>
<name>A0A7G9RL45_9BURK</name>
<dbReference type="RefSeq" id="WP_187596588.1">
    <property type="nucleotide sequence ID" value="NZ_CP060714.1"/>
</dbReference>
<dbReference type="Proteomes" id="UP000515811">
    <property type="component" value="Chromosome"/>
</dbReference>
<keyword evidence="1" id="KW-0472">Membrane</keyword>
<dbReference type="EMBL" id="CP060714">
    <property type="protein sequence ID" value="QNN56320.1"/>
    <property type="molecule type" value="Genomic_DNA"/>
</dbReference>
<keyword evidence="1" id="KW-0812">Transmembrane</keyword>
<dbReference type="InterPro" id="IPR032314">
    <property type="entry name" value="DUF4845"/>
</dbReference>
<accession>A0A7G9RL45</accession>
<dbReference type="KEGG" id="drg:H9K76_17450"/>
<evidence type="ECO:0000313" key="2">
    <source>
        <dbReference type="EMBL" id="QNN56320.1"/>
    </source>
</evidence>
<gene>
    <name evidence="2" type="ORF">H9K76_17450</name>
</gene>
<keyword evidence="1" id="KW-1133">Transmembrane helix</keyword>
<proteinExistence type="predicted"/>
<protein>
    <submittedName>
        <fullName evidence="2">DUF4845 domain-containing protein</fullName>
    </submittedName>
</protein>
<sequence>MATHRTSAPRSRQRGISFIGLVFILLVAVSIGYVATKSLPILLEWQAIDKAVKKAANEGTTVPDVRASFDRAGTIDDITSISGKDLEVTKQNEKIVVSYEYTREIPLYGPAFLLYRLAGSSSSK</sequence>
<dbReference type="AlphaFoldDB" id="A0A7G9RL45"/>
<evidence type="ECO:0000256" key="1">
    <source>
        <dbReference type="SAM" id="Phobius"/>
    </source>
</evidence>
<feature type="transmembrane region" description="Helical" evidence="1">
    <location>
        <begin position="15"/>
        <end position="35"/>
    </location>
</feature>
<organism evidence="2 3">
    <name type="scientific">Diaphorobacter ruginosibacter</name>
    <dbReference type="NCBI Taxonomy" id="1715720"/>
    <lineage>
        <taxon>Bacteria</taxon>
        <taxon>Pseudomonadati</taxon>
        <taxon>Pseudomonadota</taxon>
        <taxon>Betaproteobacteria</taxon>
        <taxon>Burkholderiales</taxon>
        <taxon>Comamonadaceae</taxon>
        <taxon>Diaphorobacter</taxon>
    </lineage>
</organism>